<sequence>MTISRRHLFALAAGATLPLAAPTVLRAQSREFRLGVITPPNHPWNNAALKVGETLKAETNGRLSLTVFHAGQLGNEGAMMQQLQSGALDMAFIQAAELGSRVPAIAAINAPYVVRSTEAVAKLVRHPVALGLFDYLPKETGTIGLGWGITSIRAVFSAKEISSVADLKGMKLRINPTPAFRDFYQILGAAPTPIPTPQVFDAMANGQVDGLEADLDFSWNQRFDRVSKTILRMNAVHMPMVALVSGRVWTTLPTADRELISKVTRAALDFEIDEIVANQPGLLENFSKQPVKIVVSDVKDAEPVIAEYDKIWLPKAPVLAELRKVGATL</sequence>
<evidence type="ECO:0000256" key="2">
    <source>
        <dbReference type="SAM" id="SignalP"/>
    </source>
</evidence>
<evidence type="ECO:0000313" key="4">
    <source>
        <dbReference type="Proteomes" id="UP000605848"/>
    </source>
</evidence>
<dbReference type="GO" id="GO:0055085">
    <property type="term" value="P:transmembrane transport"/>
    <property type="evidence" value="ECO:0007669"/>
    <property type="project" value="InterPro"/>
</dbReference>
<dbReference type="InterPro" id="IPR018389">
    <property type="entry name" value="DctP_fam"/>
</dbReference>
<dbReference type="Pfam" id="PF03480">
    <property type="entry name" value="DctP"/>
    <property type="match status" value="1"/>
</dbReference>
<dbReference type="InterPro" id="IPR038404">
    <property type="entry name" value="TRAP_DctP_sf"/>
</dbReference>
<protein>
    <submittedName>
        <fullName evidence="3">TRAP transporter substrate-binding protein</fullName>
    </submittedName>
</protein>
<dbReference type="SUPFAM" id="SSF53850">
    <property type="entry name" value="Periplasmic binding protein-like II"/>
    <property type="match status" value="1"/>
</dbReference>
<feature type="chain" id="PRO_5037942470" evidence="2">
    <location>
        <begin position="21"/>
        <end position="329"/>
    </location>
</feature>
<dbReference type="Proteomes" id="UP000605848">
    <property type="component" value="Unassembled WGS sequence"/>
</dbReference>
<dbReference type="Gene3D" id="3.40.190.170">
    <property type="entry name" value="Bacterial extracellular solute-binding protein, family 7"/>
    <property type="match status" value="1"/>
</dbReference>
<organism evidence="3 4">
    <name type="scientific">Microvirga aerilata</name>
    <dbReference type="NCBI Taxonomy" id="670292"/>
    <lineage>
        <taxon>Bacteria</taxon>
        <taxon>Pseudomonadati</taxon>
        <taxon>Pseudomonadota</taxon>
        <taxon>Alphaproteobacteria</taxon>
        <taxon>Hyphomicrobiales</taxon>
        <taxon>Methylobacteriaceae</taxon>
        <taxon>Microvirga</taxon>
    </lineage>
</organism>
<reference evidence="3" key="1">
    <citation type="submission" date="2021-01" db="EMBL/GenBank/DDBJ databases">
        <title>Microvirga sp.</title>
        <authorList>
            <person name="Kim M.K."/>
        </authorList>
    </citation>
    <scope>NUCLEOTIDE SEQUENCE</scope>
    <source>
        <strain evidence="3">5420S-16</strain>
    </source>
</reference>
<proteinExistence type="predicted"/>
<dbReference type="CDD" id="cd13603">
    <property type="entry name" value="PBP2_TRAP_Siap_TeaA_like"/>
    <property type="match status" value="1"/>
</dbReference>
<keyword evidence="1 2" id="KW-0732">Signal</keyword>
<comment type="caution">
    <text evidence="3">The sequence shown here is derived from an EMBL/GenBank/DDBJ whole genome shotgun (WGS) entry which is preliminary data.</text>
</comment>
<accession>A0A937D4J2</accession>
<dbReference type="AlphaFoldDB" id="A0A937D4J2"/>
<dbReference type="NCBIfam" id="NF037995">
    <property type="entry name" value="TRAP_S1"/>
    <property type="match status" value="1"/>
</dbReference>
<keyword evidence="4" id="KW-1185">Reference proteome</keyword>
<dbReference type="EMBL" id="JAEQMY010000094">
    <property type="protein sequence ID" value="MBL0407595.1"/>
    <property type="molecule type" value="Genomic_DNA"/>
</dbReference>
<dbReference type="PANTHER" id="PTHR33376:SF2">
    <property type="entry name" value="DICARBOXYLATE-BINDING PERIPLASMIC PROTEIN"/>
    <property type="match status" value="1"/>
</dbReference>
<dbReference type="PANTHER" id="PTHR33376">
    <property type="match status" value="1"/>
</dbReference>
<name>A0A937D4J2_9HYPH</name>
<gene>
    <name evidence="3" type="ORF">JKG68_27125</name>
</gene>
<evidence type="ECO:0000256" key="1">
    <source>
        <dbReference type="ARBA" id="ARBA00022729"/>
    </source>
</evidence>
<evidence type="ECO:0000313" key="3">
    <source>
        <dbReference type="EMBL" id="MBL0407595.1"/>
    </source>
</evidence>
<dbReference type="RefSeq" id="WP_202064991.1">
    <property type="nucleotide sequence ID" value="NZ_JAEQMY010000094.1"/>
</dbReference>
<feature type="signal peptide" evidence="2">
    <location>
        <begin position="1"/>
        <end position="20"/>
    </location>
</feature>
<dbReference type="GO" id="GO:0030246">
    <property type="term" value="F:carbohydrate binding"/>
    <property type="evidence" value="ECO:0007669"/>
    <property type="project" value="TreeGrafter"/>
</dbReference>